<name>A0A3P6CQ74_BRACM</name>
<evidence type="ECO:0000313" key="1">
    <source>
        <dbReference type="EMBL" id="VDD17836.1"/>
    </source>
</evidence>
<dbReference type="EMBL" id="LR031577">
    <property type="protein sequence ID" value="VDD17836.1"/>
    <property type="molecule type" value="Genomic_DNA"/>
</dbReference>
<protein>
    <submittedName>
        <fullName evidence="1">Uncharacterized protein</fullName>
    </submittedName>
</protein>
<proteinExistence type="predicted"/>
<reference evidence="1" key="1">
    <citation type="submission" date="2018-11" db="EMBL/GenBank/DDBJ databases">
        <authorList>
            <consortium name="Genoscope - CEA"/>
            <person name="William W."/>
        </authorList>
    </citation>
    <scope>NUCLEOTIDE SEQUENCE</scope>
</reference>
<organism evidence="1">
    <name type="scientific">Brassica campestris</name>
    <name type="common">Field mustard</name>
    <dbReference type="NCBI Taxonomy" id="3711"/>
    <lineage>
        <taxon>Eukaryota</taxon>
        <taxon>Viridiplantae</taxon>
        <taxon>Streptophyta</taxon>
        <taxon>Embryophyta</taxon>
        <taxon>Tracheophyta</taxon>
        <taxon>Spermatophyta</taxon>
        <taxon>Magnoliopsida</taxon>
        <taxon>eudicotyledons</taxon>
        <taxon>Gunneridae</taxon>
        <taxon>Pentapetalae</taxon>
        <taxon>rosids</taxon>
        <taxon>malvids</taxon>
        <taxon>Brassicales</taxon>
        <taxon>Brassicaceae</taxon>
        <taxon>Brassiceae</taxon>
        <taxon>Brassica</taxon>
    </lineage>
</organism>
<sequence>MQKRLFLWFSEIGREETQGFRLVNGSACGLESFCVLRQIIRS</sequence>
<gene>
    <name evidence="1" type="ORF">BRAA10T43549Z</name>
</gene>
<dbReference type="AlphaFoldDB" id="A0A3P6CQ74"/>
<accession>A0A3P6CQ74</accession>